<keyword evidence="4" id="KW-1185">Reference proteome</keyword>
<sequence length="250" mass="26837">MSPTLTVLTHRPQARWRLYCIPPGGLGPEFYLPWCPSIPPTIELCAVQLPGRGPLADQPCTTDPKALTTELAELITGQDDLRPFALFGHSIGALSAFTTTRRLRRTGGRQPALLALSALPAPHSGPYTQTLGALLLSGHTAANQAIGIHTGAATDFARLAAAYVPLLGDLLLLLQHRHQQEAPLDCDLALYGGQDDPVTTLDQLTAWNDLTTTPVTPRLFPGGHTYPAEQAEALVTQLHHDLEAATDRDD</sequence>
<reference evidence="4" key="1">
    <citation type="journal article" date="2019" name="Int. J. Syst. Evol. Microbiol.">
        <title>The Global Catalogue of Microorganisms (GCM) 10K type strain sequencing project: providing services to taxonomists for standard genome sequencing and annotation.</title>
        <authorList>
            <consortium name="The Broad Institute Genomics Platform"/>
            <consortium name="The Broad Institute Genome Sequencing Center for Infectious Disease"/>
            <person name="Wu L."/>
            <person name="Ma J."/>
        </authorList>
    </citation>
    <scope>NUCLEOTIDE SEQUENCE [LARGE SCALE GENOMIC DNA]</scope>
    <source>
        <strain evidence="4">KCTC 12848</strain>
    </source>
</reference>
<dbReference type="EMBL" id="JBHSJB010000049">
    <property type="protein sequence ID" value="MFC5059816.1"/>
    <property type="molecule type" value="Genomic_DNA"/>
</dbReference>
<dbReference type="Proteomes" id="UP001595833">
    <property type="component" value="Unassembled WGS sequence"/>
</dbReference>
<feature type="domain" description="Thioesterase" evidence="2">
    <location>
        <begin position="17"/>
        <end position="241"/>
    </location>
</feature>
<dbReference type="RefSeq" id="WP_344038269.1">
    <property type="nucleotide sequence ID" value="NZ_BAAAKE010000010.1"/>
</dbReference>
<proteinExistence type="inferred from homology"/>
<accession>A0ABV9YGV9</accession>
<dbReference type="InterPro" id="IPR001031">
    <property type="entry name" value="Thioesterase"/>
</dbReference>
<dbReference type="PANTHER" id="PTHR11487:SF0">
    <property type="entry name" value="S-ACYL FATTY ACID SYNTHASE THIOESTERASE, MEDIUM CHAIN"/>
    <property type="match status" value="1"/>
</dbReference>
<evidence type="ECO:0000259" key="2">
    <source>
        <dbReference type="Pfam" id="PF00975"/>
    </source>
</evidence>
<organism evidence="3 4">
    <name type="scientific">Saccharothrix xinjiangensis</name>
    <dbReference type="NCBI Taxonomy" id="204798"/>
    <lineage>
        <taxon>Bacteria</taxon>
        <taxon>Bacillati</taxon>
        <taxon>Actinomycetota</taxon>
        <taxon>Actinomycetes</taxon>
        <taxon>Pseudonocardiales</taxon>
        <taxon>Pseudonocardiaceae</taxon>
        <taxon>Saccharothrix</taxon>
    </lineage>
</organism>
<dbReference type="SUPFAM" id="SSF53474">
    <property type="entry name" value="alpha/beta-Hydrolases"/>
    <property type="match status" value="1"/>
</dbReference>
<dbReference type="InterPro" id="IPR029058">
    <property type="entry name" value="AB_hydrolase_fold"/>
</dbReference>
<name>A0ABV9YGV9_9PSEU</name>
<dbReference type="Pfam" id="PF00975">
    <property type="entry name" value="Thioesterase"/>
    <property type="match status" value="1"/>
</dbReference>
<comment type="caution">
    <text evidence="3">The sequence shown here is derived from an EMBL/GenBank/DDBJ whole genome shotgun (WGS) entry which is preliminary data.</text>
</comment>
<comment type="similarity">
    <text evidence="1">Belongs to the thioesterase family.</text>
</comment>
<dbReference type="PANTHER" id="PTHR11487">
    <property type="entry name" value="THIOESTERASE"/>
    <property type="match status" value="1"/>
</dbReference>
<evidence type="ECO:0000256" key="1">
    <source>
        <dbReference type="ARBA" id="ARBA00007169"/>
    </source>
</evidence>
<dbReference type="InterPro" id="IPR012223">
    <property type="entry name" value="TEII"/>
</dbReference>
<dbReference type="Gene3D" id="3.40.50.1820">
    <property type="entry name" value="alpha/beta hydrolase"/>
    <property type="match status" value="1"/>
</dbReference>
<protein>
    <submittedName>
        <fullName evidence="3">Thioesterase II family protein</fullName>
    </submittedName>
</protein>
<gene>
    <name evidence="3" type="ORF">ACFPFM_39405</name>
</gene>
<evidence type="ECO:0000313" key="4">
    <source>
        <dbReference type="Proteomes" id="UP001595833"/>
    </source>
</evidence>
<evidence type="ECO:0000313" key="3">
    <source>
        <dbReference type="EMBL" id="MFC5059816.1"/>
    </source>
</evidence>